<dbReference type="PANTHER" id="PTHR46013">
    <property type="entry name" value="VASCULAR CELL ADHESION MOLECULE 1"/>
    <property type="match status" value="1"/>
</dbReference>
<dbReference type="InterPro" id="IPR003599">
    <property type="entry name" value="Ig_sub"/>
</dbReference>
<dbReference type="PROSITE" id="PS50853">
    <property type="entry name" value="FN3"/>
    <property type="match status" value="1"/>
</dbReference>
<name>A0A1I0PU55_9BACT</name>
<protein>
    <submittedName>
        <fullName evidence="2">Gliding motility-associated C-terminal domain-containing protein</fullName>
    </submittedName>
</protein>
<organism evidence="2 3">
    <name type="scientific">Chitinophaga arvensicola</name>
    <dbReference type="NCBI Taxonomy" id="29529"/>
    <lineage>
        <taxon>Bacteria</taxon>
        <taxon>Pseudomonadati</taxon>
        <taxon>Bacteroidota</taxon>
        <taxon>Chitinophagia</taxon>
        <taxon>Chitinophagales</taxon>
        <taxon>Chitinophagaceae</taxon>
        <taxon>Chitinophaga</taxon>
    </lineage>
</organism>
<dbReference type="InterPro" id="IPR003961">
    <property type="entry name" value="FN3_dom"/>
</dbReference>
<evidence type="ECO:0000313" key="2">
    <source>
        <dbReference type="EMBL" id="SEW17841.1"/>
    </source>
</evidence>
<dbReference type="InterPro" id="IPR026341">
    <property type="entry name" value="T9SS_type_B"/>
</dbReference>
<dbReference type="Proteomes" id="UP000199310">
    <property type="component" value="Unassembled WGS sequence"/>
</dbReference>
<dbReference type="InterPro" id="IPR036116">
    <property type="entry name" value="FN3_sf"/>
</dbReference>
<dbReference type="SMART" id="SM00409">
    <property type="entry name" value="IG"/>
    <property type="match status" value="10"/>
</dbReference>
<evidence type="ECO:0000259" key="1">
    <source>
        <dbReference type="PROSITE" id="PS50853"/>
    </source>
</evidence>
<dbReference type="Gene3D" id="2.60.40.10">
    <property type="entry name" value="Immunoglobulins"/>
    <property type="match status" value="3"/>
</dbReference>
<dbReference type="Pfam" id="PF19081">
    <property type="entry name" value="Ig_7"/>
    <property type="match status" value="28"/>
</dbReference>
<dbReference type="NCBIfam" id="TIGR04131">
    <property type="entry name" value="Bac_Flav_CTERM"/>
    <property type="match status" value="1"/>
</dbReference>
<dbReference type="Pfam" id="PF13585">
    <property type="entry name" value="CHU_C"/>
    <property type="match status" value="1"/>
</dbReference>
<feature type="domain" description="Fibronectin type-III" evidence="1">
    <location>
        <begin position="4159"/>
        <end position="4248"/>
    </location>
</feature>
<gene>
    <name evidence="2" type="ORF">SAMN04488122_0979</name>
</gene>
<dbReference type="InterPro" id="IPR044023">
    <property type="entry name" value="Ig_7"/>
</dbReference>
<dbReference type="SUPFAM" id="SSF49265">
    <property type="entry name" value="Fibronectin type III"/>
    <property type="match status" value="1"/>
</dbReference>
<sequence length="4340" mass="445586">MHSKATPNCPFTALSYFPRPTGKATVKTSIAHFFHKAGSLAWKSLLLLLLLFGMSTHYGWAQTYNTRVYANTQANQVVGLCVCSVSNPANAVDAGTAAPGFLNTASTVSADVSLLGGTVYQEYIFSGATPKPAVTQGIILKVGSGSVLSLALLNSISLQAYNGATPVGAKIPLSGGLLNLNLLAAGNQAELFFPAPGGTGTYDRVRITIDGGLASVLVSLNVYAAYYDVPATGTIACDKPIDVLGGINGSVGALGGVTDAYKAGDGDPATFAALSAAVSVAGYAQATAIFPGLSAPGDSVRLLVSQSGSLLNLTLLSGLSIVTYNGNTEVDNITASSGLLTLQLLSGSTSIQTLSFKPTAAFDRIQVRLGGVLNVLSTINVHEIQRVGQSPGAGGSAVRTTCFGTPLTLNVSNPDNVNLNYTWYDSTQLTVVGTGSSYIVPGTTAAGKYRYYVSATRKTCTTESAKALVNVQVNNFATAADVTLSTIPAACPGDTIRITPTSTTANKKPIFKWYADAAKTTAITDGQVNGLVKYNIDTTGKLSVTGLAAGTYNYFVSVSDSNYCENAANNLKQATVTVGVGPAPPTLIQTYTVSTGLPLTLVATPAPGTTVIWYRNDTTSASFANGSSVTLPAFTVPGTYTYFAGDSTPGGCISSRLQITVTVSGPIVTTSCNVPTSQVTGTTLGCVLCSVADPLSAIDADLTNFSRLNIPVGLLGGSVYQRVIFPAPGAATDSIRLDLASPGGLADVSLLGGAVVTVYNGATVVSTTTLSQLLTLRLLSSNRFIATVPTGGVYDRVEVKLTGVVNLLNSLDIYSVRAVGPNPTIAAKNVTVCAGLPAVFNATAGPGTSLRWYKDSTGGTILSTQPAFTTDSLKTAGTVTYYVEVVDANGCANPERIPVTATVNALGTPADITVTGNNVTCGSAVATLTPTAAGVTTPVFKWYTDSLRTTAIINGAVIGGATFTIDAAGKLSATGLALGSHTYFVSVSGTNRCENAAGNLKSATITVVANPAPPALIQTYTVTTGLPLTLMATPAPGATVIWYRNDTTGTSFASGSSITLPPFTAPGVYSYFAGDSIAGGCISSRLLITITVTGPVVTTSCNVPTSQVTGTTLGCVLCSVANPTNDIDVDPANFTRLNIPVGLLGGSVYQQLIFPAAGAATDSIRLDLSSPGGLADVSVLGGAVVTVYNGATVVSTTTLSQLLTLRLLSGTRYIATVPTGGAYDRVEVKLTGVVNLLNSLDIYGVRAVGPNPTIAAKNVTVCAGQRAVFNATAGPGTSLRWYKDSTGGAFLSTQPTFTTDSLKTAGAFTYYVEVVDANGCANPERIPVIATVNALGTPADITVTGNNATCGGAAATLVPTAASVTAPVFKWYTDSLKTTAIINGAVIGGATFAIDTTGKLSVSGLAQGAHTYYVSVSGSNRCENAAGSLKSATITVSGAPAPPAVVQTQAISTGLPLTLVAAGAPGTIVLWYSDTTKAAIATGDSITLPPFTNPGIYTYYVGDSLAGGCKSSRLPITITVTGPVIPADCNVPTSQVTGTTLGCILCSVQNPANDIDSVPTNFTRLNIPVGLLGGSVYQRLIFPGVRNATDSIRLDLASPGGLADVSVLGGAVITVYNGATVVSTHTLSQLLTLRLLGGTRYTAAVAAGGAYDRVEVKLTGVANLLNSLDIYGVRAVVPDPTVTTQNVVVCAGQRAALTVTPAAGTTVRWYTDSTTTVIKSTTNTYNTDTLKVAGKYTFYVQAIAANGCANPNRIPVIVTVNPISQAGSITVADTTTACTSGPAVLTPTAAAVTAPVFRWYKNADKTSPVTNGLVEGTVSYALDSATGKLTITGLATGNYTYYVSVSGTGQCENAAGTLKPATVHVVTAPATPVVTGDVVVTTGVKAVLSAQPVPGATIVWYKDATTTTVEGTGDTIQVGPFNSPGTYTYYAAVQIPGACQSARVAVNVKVTGNFIPSPDCNVPTSQTSGTTLGCILCSVNNPTNDIDSVKTNFTTLSVPVGALGGSVYQQLIFPHAGTASDSVQVRLGNSVGLADVSLLGGTLISLYNNNTLVKTDTLSRLLTLRLLNGQQFTATVVAPSAYNRVEVKMTGVLNLLNSIDIYGARIIYPKATVNTTSATACINTKASLSVTPAAGTSVRWYADSTSNTVLSSQNTYTTDTLKVAGKVTYYVAVLGGPDNCPNPERIPVTVTVTPAPPVPGAPATVNICPGSDAVLQVTNPDHSLTYNWYSTATGGTKLNTDSGFVFTVKAIAKDTAFYVEAVSSCGAASGRQKISIVLSSSLSAPVVSPNPDSTVIGRQTAVTATSNAANAQFIWYGSQAGTDSLFTGPVFTPPVSNTIGTVTYWVEARLTGGGTCKSIRVPAVIYYGPEPGPDPGPCEGAATQTIGGSGLLILGNVYNPALAVDGSLSTGSSLVINLGALNAQVWERVKFNGVSAPGDTVRVWLSNPSQVLSAALLGGVQLTTYNGATPGDSLAVNNPLIKLTLLSSKKQAILEFVPTKPFDGVEVKLKSGILGALTTVDFNYAQRALAAPNVKAASVTACAGSTATLEVLAPVTGVTYRWYNSKGVYLTGKDGVSFTSGALTADTSFFVEAFRNNCASSGRTKVDVKVVAAPAAPVVRAANVEVCAGSDALLAINNPVKGYSYAWYNVANGGTRLNPVPDSGLTFIVKNVTAQATYYVEAKNDSCNTTSATRTAVTVNTATALATPTVTPVNDTIVIGQRPVFTAKAAAANAEFSWFRTQTDTAVLFKGTTFEGPASTALGTVTYWVEASLPGAATCKSARIAVNAITITPNGQVPCEGATGQTIGGSGLLVLGNVYNPQLAVDPFTSTASSLVINLGAVNAAVFQKATFNGLSTPGDTVRVMLSNPGQILSASLLGSVQLTTYNGNTPGDSVLTSNPILHLNLLSSGRSAILSFVPTKPFDGVEVKLRSGVVGTLLNVDFNYAQRAIAQPKVQVTNATICKGKQATLSVINPAPGITYSWYNNKGNHLLDSIAYVTPTTLDSGVYSYTVVPTRNTCPGAASAATTVTVLGLPAAPVPTGNNASTCLNTPVTLQVKAVAGIQYNWYDAATGGAKLVTNSNQYTTPASLQAGIYNFYVEAVNAGNCANDSGRTKITLTVDSAATAADIQIADKVLCAGDTAVLTPTTTTVQNPVFKWYANADRTGPITQGVSNTGALTITGLSAGTYTYYVSVSNAGKCENKAGDLKAVKVTVNHTSTGSDIVAADSTICANTTVKLTAASTTVTNPIFKWYADAALKTFLASGATYTTNTLTANTSFFVTVEGDNRCANAPGAAKEVKVTVSTVPVPIVKASAISICVGDTATLSVQNVDNTLTYRWYSAATAGTLLFTGPVYQVTGLTASKDFYAEASLGGCSSASRTKISIGVGVAPTPILESNNVTVCEGGTAILKVTSSIDKITYKWYTALTGGNAVFTGPIFTVNNVTANTTYYVEATGDTSNCGKPSARAAAKINVVPVPAAPVLVSNKLDICKGGDVTLQVQSPVAGATYEWYDAATNGNKVNEGPTFNITALDSTRTYYVQAVINGGCPSASRTSATITVNSIPTVPEIASSSLFVCQGGSVTVSIKTPAAGVIYRWYDAPTGGKLLATGNSYTTGALNANTDLYAEASNGNCSNSVRAKVSIGVGQAPTPILESNALTICMGTSGTLRVTSATNGITYKWYTSAAGNDSVGVGPVFQTGNLNSTTDFYVEATGDATKCGNASNRVKATVTVVTPPTAPDVVASALKTCAGTGITVAVKTIRPGITYQWYDALTGGHLLSSDAVYSVPVVTTNTTFYVQANQGSCSSTRTAVSVSVDPTPPIPSVQSDDLLTCIGGSVTFNISNPDATVTYRWYDAPNDGVFLASGTSYSTKPLAATTIFYVEALNSQGCSSARKAVTAEVKNEIDAPLADPLTVCSGQTVVLSVKARKAGIIYKWFSIQRGGTEVFTGPDFTITPTVSAVYFLEASTSGGCISSSRTRVEVTVNPAPGAPAVASATIKVCSGLTATLNVQNPDATLTYNWFTTPTGGTSASSGASFTTPVVTANQMYYVEASNNNGCSSPTRTAVSVQVTLPPAAPVVAGGDAVCPGSSATLTATSTTPDVNFRWYSVATNGTPITTGPTFVTDALNANTTYYVEAFTTGGCTSSARTRADIELAQPLPAPVVTVDNTTATSITFRWSPVTGAQRYEVTTDNGITFLPPSSGANGTTHTISGLQPNQSATIQVRAIGASICQNSALSAAVTDKTKNPQGNNIFVPNLFSPNGDGINDIEYVYGTAIAQLEFRIYNQWGQLVFTSKDQRQGWDGTMSGQKQPVGVYVWIVKATMQDGTVITKKGNVTLMR</sequence>
<dbReference type="InterPro" id="IPR013783">
    <property type="entry name" value="Ig-like_fold"/>
</dbReference>
<keyword evidence="3" id="KW-1185">Reference proteome</keyword>
<proteinExistence type="predicted"/>
<accession>A0A1I0PU55</accession>
<dbReference type="STRING" id="29529.SAMN04488122_0979"/>
<dbReference type="CDD" id="cd00063">
    <property type="entry name" value="FN3"/>
    <property type="match status" value="1"/>
</dbReference>
<dbReference type="EMBL" id="FOJG01000001">
    <property type="protein sequence ID" value="SEW17841.1"/>
    <property type="molecule type" value="Genomic_DNA"/>
</dbReference>
<evidence type="ECO:0000313" key="3">
    <source>
        <dbReference type="Proteomes" id="UP000199310"/>
    </source>
</evidence>
<dbReference type="PANTHER" id="PTHR46013:SF4">
    <property type="entry name" value="B-CELL RECEPTOR CD22-RELATED"/>
    <property type="match status" value="1"/>
</dbReference>
<dbReference type="SMART" id="SM00060">
    <property type="entry name" value="FN3"/>
    <property type="match status" value="3"/>
</dbReference>
<reference evidence="3" key="1">
    <citation type="submission" date="2016-10" db="EMBL/GenBank/DDBJ databases">
        <authorList>
            <person name="Varghese N."/>
            <person name="Submissions S."/>
        </authorList>
    </citation>
    <scope>NUCLEOTIDE SEQUENCE [LARGE SCALE GENOMIC DNA]</scope>
    <source>
        <strain evidence="3">DSM 3695</strain>
    </source>
</reference>